<comment type="similarity">
    <text evidence="1">Belongs to the SMP-30/CGR1 family.</text>
</comment>
<protein>
    <submittedName>
        <fullName evidence="4">Gluconolactonase</fullName>
    </submittedName>
</protein>
<dbReference type="RefSeq" id="WP_123738649.1">
    <property type="nucleotide sequence ID" value="NZ_CALFQU010000049.1"/>
</dbReference>
<keyword evidence="5" id="KW-1185">Reference proteome</keyword>
<keyword evidence="2" id="KW-0378">Hydrolase</keyword>
<comment type="caution">
    <text evidence="4">The sequence shown here is derived from an EMBL/GenBank/DDBJ whole genome shotgun (WGS) entry which is preliminary data.</text>
</comment>
<organism evidence="4 5">
    <name type="scientific">Salana multivorans</name>
    <dbReference type="NCBI Taxonomy" id="120377"/>
    <lineage>
        <taxon>Bacteria</taxon>
        <taxon>Bacillati</taxon>
        <taxon>Actinomycetota</taxon>
        <taxon>Actinomycetes</taxon>
        <taxon>Micrococcales</taxon>
        <taxon>Beutenbergiaceae</taxon>
        <taxon>Salana</taxon>
    </lineage>
</organism>
<evidence type="ECO:0000313" key="4">
    <source>
        <dbReference type="EMBL" id="ROR96474.1"/>
    </source>
</evidence>
<dbReference type="SUPFAM" id="SSF63829">
    <property type="entry name" value="Calcium-dependent phosphotriesterase"/>
    <property type="match status" value="1"/>
</dbReference>
<dbReference type="Pfam" id="PF08450">
    <property type="entry name" value="SGL"/>
    <property type="match status" value="1"/>
</dbReference>
<evidence type="ECO:0000256" key="2">
    <source>
        <dbReference type="ARBA" id="ARBA00022801"/>
    </source>
</evidence>
<feature type="domain" description="SMP-30/Gluconolactonase/LRE-like region" evidence="3">
    <location>
        <begin position="50"/>
        <end position="318"/>
    </location>
</feature>
<dbReference type="PANTHER" id="PTHR47572:SF4">
    <property type="entry name" value="LACTONASE DRP35"/>
    <property type="match status" value="1"/>
</dbReference>
<dbReference type="InterPro" id="IPR013658">
    <property type="entry name" value="SGL"/>
</dbReference>
<dbReference type="InterPro" id="IPR011042">
    <property type="entry name" value="6-blade_b-propeller_TolB-like"/>
</dbReference>
<dbReference type="Gene3D" id="2.120.10.30">
    <property type="entry name" value="TolB, C-terminal domain"/>
    <property type="match status" value="1"/>
</dbReference>
<accession>A0A3N2DAK0</accession>
<evidence type="ECO:0000259" key="3">
    <source>
        <dbReference type="Pfam" id="PF08450"/>
    </source>
</evidence>
<dbReference type="GO" id="GO:0016787">
    <property type="term" value="F:hydrolase activity"/>
    <property type="evidence" value="ECO:0007669"/>
    <property type="project" value="UniProtKB-KW"/>
</dbReference>
<reference evidence="4 5" key="1">
    <citation type="submission" date="2018-11" db="EMBL/GenBank/DDBJ databases">
        <title>Sequencing the genomes of 1000 actinobacteria strains.</title>
        <authorList>
            <person name="Klenk H.-P."/>
        </authorList>
    </citation>
    <scope>NUCLEOTIDE SEQUENCE [LARGE SCALE GENOMIC DNA]</scope>
    <source>
        <strain evidence="4 5">DSM 13521</strain>
    </source>
</reference>
<dbReference type="AlphaFoldDB" id="A0A3N2DAK0"/>
<name>A0A3N2DAK0_9MICO</name>
<evidence type="ECO:0000313" key="5">
    <source>
        <dbReference type="Proteomes" id="UP000275356"/>
    </source>
</evidence>
<evidence type="ECO:0000256" key="1">
    <source>
        <dbReference type="ARBA" id="ARBA00008853"/>
    </source>
</evidence>
<dbReference type="OrthoDB" id="2633250at2"/>
<dbReference type="EMBL" id="RKHQ01000001">
    <property type="protein sequence ID" value="ROR96474.1"/>
    <property type="molecule type" value="Genomic_DNA"/>
</dbReference>
<gene>
    <name evidence="4" type="ORF">EDD28_1059</name>
</gene>
<dbReference type="Proteomes" id="UP000275356">
    <property type="component" value="Unassembled WGS sequence"/>
</dbReference>
<sequence length="331" mass="35514">MTVSSDPVRTDRHAPLELEIVDDARADVVRALVAPGATLRTVATGGAWFEGPVWLPARHTVAGRDTLVWSDVVADRLLAYDDARGARTWVSPSFHQNGHTLDADGRILAASHGERAVVRRERDGSWTVVADLVDGHRFNSPNDLVVAADGAVWFTDPYYGLRLADEGYGGEPEVDGAHVYRVDPRDPGLLTGANVRAVDGGHPAMPGPNGLAFSPDESVLYVTDSEAGHVLGYAVRYGLEGPVLGFRWTVHLTRDGRPDGLRVDPAGRLWVSSGAGVEILSAPVVGRRADLLAVLHTPRTTANLAFSPDLRRLALTSTDELHLVALGDVTR</sequence>
<proteinExistence type="inferred from homology"/>
<dbReference type="PANTHER" id="PTHR47572">
    <property type="entry name" value="LIPOPROTEIN-RELATED"/>
    <property type="match status" value="1"/>
</dbReference>
<dbReference type="InterPro" id="IPR051262">
    <property type="entry name" value="SMP-30/CGR1_Lactonase"/>
</dbReference>